<dbReference type="EMBL" id="CP042425">
    <property type="protein sequence ID" value="QEL18323.1"/>
    <property type="molecule type" value="Genomic_DNA"/>
</dbReference>
<dbReference type="KEGG" id="lrs:PX52LOC_05344"/>
<organism evidence="2 3">
    <name type="scientific">Limnoglobus roseus</name>
    <dbReference type="NCBI Taxonomy" id="2598579"/>
    <lineage>
        <taxon>Bacteria</taxon>
        <taxon>Pseudomonadati</taxon>
        <taxon>Planctomycetota</taxon>
        <taxon>Planctomycetia</taxon>
        <taxon>Gemmatales</taxon>
        <taxon>Gemmataceae</taxon>
        <taxon>Limnoglobus</taxon>
    </lineage>
</organism>
<accession>A0A5C1AJG0</accession>
<reference evidence="3" key="1">
    <citation type="submission" date="2019-08" db="EMBL/GenBank/DDBJ databases">
        <title>Limnoglobus roseus gen. nov., sp. nov., a novel freshwater planctomycete with a giant genome from the family Gemmataceae.</title>
        <authorList>
            <person name="Kulichevskaya I.S."/>
            <person name="Naumoff D.G."/>
            <person name="Miroshnikov K."/>
            <person name="Ivanova A."/>
            <person name="Philippov D.A."/>
            <person name="Hakobyan A."/>
            <person name="Rijpstra I.C."/>
            <person name="Sinninghe Damste J.S."/>
            <person name="Liesack W."/>
            <person name="Dedysh S.N."/>
        </authorList>
    </citation>
    <scope>NUCLEOTIDE SEQUENCE [LARGE SCALE GENOMIC DNA]</scope>
    <source>
        <strain evidence="3">PX52</strain>
    </source>
</reference>
<dbReference type="Proteomes" id="UP000324974">
    <property type="component" value="Chromosome"/>
</dbReference>
<feature type="region of interest" description="Disordered" evidence="1">
    <location>
        <begin position="1"/>
        <end position="25"/>
    </location>
</feature>
<protein>
    <recommendedName>
        <fullName evidence="4">CopG family transcriptional regulator</fullName>
    </recommendedName>
</protein>
<dbReference type="RefSeq" id="WP_149112845.1">
    <property type="nucleotide sequence ID" value="NZ_CP042425.1"/>
</dbReference>
<name>A0A5C1AJG0_9BACT</name>
<keyword evidence="3" id="KW-1185">Reference proteome</keyword>
<sequence>MLTVMAKRKKASNTQEEEKKGPAPLFLRLTEEEDAALMAYVHSHRVPPERTAVAKVALREFLEKVGYWPPAQS</sequence>
<dbReference type="AlphaFoldDB" id="A0A5C1AJG0"/>
<evidence type="ECO:0008006" key="4">
    <source>
        <dbReference type="Google" id="ProtNLM"/>
    </source>
</evidence>
<proteinExistence type="predicted"/>
<feature type="compositionally biased region" description="Basic residues" evidence="1">
    <location>
        <begin position="1"/>
        <end position="11"/>
    </location>
</feature>
<evidence type="ECO:0000313" key="2">
    <source>
        <dbReference type="EMBL" id="QEL18323.1"/>
    </source>
</evidence>
<evidence type="ECO:0000256" key="1">
    <source>
        <dbReference type="SAM" id="MobiDB-lite"/>
    </source>
</evidence>
<gene>
    <name evidence="2" type="ORF">PX52LOC_05344</name>
</gene>
<evidence type="ECO:0000313" key="3">
    <source>
        <dbReference type="Proteomes" id="UP000324974"/>
    </source>
</evidence>